<evidence type="ECO:0000313" key="2">
    <source>
        <dbReference type="EMBL" id="EER16865.1"/>
    </source>
</evidence>
<dbReference type="RefSeq" id="XP_002785069.1">
    <property type="nucleotide sequence ID" value="XM_002785023.1"/>
</dbReference>
<dbReference type="AlphaFoldDB" id="C5KF63"/>
<dbReference type="CDD" id="cd00170">
    <property type="entry name" value="SEC14"/>
    <property type="match status" value="1"/>
</dbReference>
<dbReference type="InterPro" id="IPR001251">
    <property type="entry name" value="CRAL-TRIO_dom"/>
</dbReference>
<dbReference type="GO" id="GO:0008526">
    <property type="term" value="F:phosphatidylinositol transfer activity"/>
    <property type="evidence" value="ECO:0007669"/>
    <property type="project" value="TreeGrafter"/>
</dbReference>
<dbReference type="PANTHER" id="PTHR45824:SF29">
    <property type="entry name" value="GH16843P"/>
    <property type="match status" value="1"/>
</dbReference>
<organism evidence="3">
    <name type="scientific">Perkinsus marinus (strain ATCC 50983 / TXsc)</name>
    <dbReference type="NCBI Taxonomy" id="423536"/>
    <lineage>
        <taxon>Eukaryota</taxon>
        <taxon>Sar</taxon>
        <taxon>Alveolata</taxon>
        <taxon>Perkinsozoa</taxon>
        <taxon>Perkinsea</taxon>
        <taxon>Perkinsida</taxon>
        <taxon>Perkinsidae</taxon>
        <taxon>Perkinsus</taxon>
    </lineage>
</organism>
<dbReference type="PROSITE" id="PS50191">
    <property type="entry name" value="CRAL_TRIO"/>
    <property type="match status" value="1"/>
</dbReference>
<dbReference type="InterPro" id="IPR052578">
    <property type="entry name" value="PI_Transfer_CRAL-TRIO"/>
</dbReference>
<dbReference type="InParanoid" id="C5KF63"/>
<gene>
    <name evidence="2" type="ORF">Pmar_PMAR004717</name>
</gene>
<evidence type="ECO:0000259" key="1">
    <source>
        <dbReference type="PROSITE" id="PS50191"/>
    </source>
</evidence>
<dbReference type="Gene3D" id="3.40.525.10">
    <property type="entry name" value="CRAL-TRIO lipid binding domain"/>
    <property type="match status" value="1"/>
</dbReference>
<dbReference type="InterPro" id="IPR036865">
    <property type="entry name" value="CRAL-TRIO_dom_sf"/>
</dbReference>
<proteinExistence type="predicted"/>
<dbReference type="Proteomes" id="UP000007800">
    <property type="component" value="Unassembled WGS sequence"/>
</dbReference>
<dbReference type="Pfam" id="PF00650">
    <property type="entry name" value="CRAL_TRIO"/>
    <property type="match status" value="1"/>
</dbReference>
<sequence length="530" mass="60647">MIQKALPERLRSKYAVALSDAGRVDTWEPVFAGRGSHISVKKQSRGTKLRLVQLIDGFNSDRVWRELKEGSFGSWMSRIDGCYYQPITTIAYDDDTSITTDYASLFVEDEYFSRIKMHVDLVRALIDKRKQIVATTSEESFEGVGKRVEVDYMFWTVEDLPNGRGSAITCIVSIAPPENQKDISVQRVMKYLLPNLRCARSVVTRIFKGRYNRSGNPFHDVWFRHIWKLEDFLNSAVKKCDFLPGRNDPCSFEYSLTSGKARDRKSGCMSGQKISETEETNRVLEMQTRIEKTAAETGQVCPTESECRRFLEASGWEVDAAFAKLRDTLAWRLTTFGIGHPPRGIDPDSISAERRKGSLYLRGRDKLKRPILVFRARLYEPRQTNLLEYERYLVYCIERCISKLVNEGSKKETQELTVLADMSGCGYNNFDVPSTKSVVKLLAGRYPGRIGCVWVTNLNWAGKQFWSIIRPFFSEETLSRLQLVPRDDPVGHLSRFIDPKNIPAFCGGIDSYVYSIENDDLFSDDEEVID</sequence>
<dbReference type="InterPro" id="IPR036273">
    <property type="entry name" value="CRAL/TRIO_N_dom_sf"/>
</dbReference>
<feature type="domain" description="CRAL-TRIO" evidence="1">
    <location>
        <begin position="347"/>
        <end position="514"/>
    </location>
</feature>
<dbReference type="GeneID" id="9052870"/>
<dbReference type="SUPFAM" id="SSF46938">
    <property type="entry name" value="CRAL/TRIO N-terminal domain"/>
    <property type="match status" value="1"/>
</dbReference>
<name>C5KF63_PERM5</name>
<dbReference type="PANTHER" id="PTHR45824">
    <property type="entry name" value="GH16843P"/>
    <property type="match status" value="1"/>
</dbReference>
<evidence type="ECO:0000313" key="3">
    <source>
        <dbReference type="Proteomes" id="UP000007800"/>
    </source>
</evidence>
<dbReference type="OMA" id="DMSGCGY"/>
<dbReference type="SMART" id="SM00516">
    <property type="entry name" value="SEC14"/>
    <property type="match status" value="1"/>
</dbReference>
<reference evidence="2 3" key="1">
    <citation type="submission" date="2008-07" db="EMBL/GenBank/DDBJ databases">
        <authorList>
            <person name="El-Sayed N."/>
            <person name="Caler E."/>
            <person name="Inman J."/>
            <person name="Amedeo P."/>
            <person name="Hass B."/>
            <person name="Wortman J."/>
        </authorList>
    </citation>
    <scope>NUCLEOTIDE SEQUENCE [LARGE SCALE GENOMIC DNA]</scope>
    <source>
        <strain evidence="3">ATCC 50983 / TXsc</strain>
    </source>
</reference>
<keyword evidence="3" id="KW-1185">Reference proteome</keyword>
<dbReference type="EMBL" id="GG672691">
    <property type="protein sequence ID" value="EER16865.1"/>
    <property type="molecule type" value="Genomic_DNA"/>
</dbReference>
<dbReference type="SUPFAM" id="SSF52087">
    <property type="entry name" value="CRAL/TRIO domain"/>
    <property type="match status" value="1"/>
</dbReference>
<protein>
    <submittedName>
        <fullName evidence="2">Phosphatidylinositol transfer protein CSR1, putative</fullName>
    </submittedName>
</protein>
<accession>C5KF63</accession>
<dbReference type="OrthoDB" id="75724at2759"/>